<keyword evidence="1" id="KW-1133">Transmembrane helix</keyword>
<dbReference type="Proteomes" id="UP001209878">
    <property type="component" value="Unassembled WGS sequence"/>
</dbReference>
<gene>
    <name evidence="3" type="ORF">NP493_85g06025</name>
</gene>
<dbReference type="GO" id="GO:0016616">
    <property type="term" value="F:oxidoreductase activity, acting on the CH-OH group of donors, NAD or NADP as acceptor"/>
    <property type="evidence" value="ECO:0007669"/>
    <property type="project" value="InterPro"/>
</dbReference>
<sequence length="206" mass="23628">MHPDHYSRTKAEAEMRVLAANDSSSEDSLRTCALRLAGVYGPGEERHLPRVVVDFLHVDNFVHAHILAGETLAKSAHKAIEGLGYRFPRVRVPFVLVYFIAYLIEWLHYLASPVFKTGVTHYFSIAKAQRELQYDPKVQNDMQSVVTWYLERGYAKKTAVPKKRTLRRLFLDLLLAAIFLVVLLSFLPSVRRVVNPDVRNSQYDET</sequence>
<proteinExistence type="predicted"/>
<dbReference type="AlphaFoldDB" id="A0AAD9P945"/>
<evidence type="ECO:0000313" key="3">
    <source>
        <dbReference type="EMBL" id="KAK2190262.1"/>
    </source>
</evidence>
<comment type="caution">
    <text evidence="3">The sequence shown here is derived from an EMBL/GenBank/DDBJ whole genome shotgun (WGS) entry which is preliminary data.</text>
</comment>
<keyword evidence="1" id="KW-0812">Transmembrane</keyword>
<accession>A0AAD9P945</accession>
<name>A0AAD9P945_RIDPI</name>
<keyword evidence="4" id="KW-1185">Reference proteome</keyword>
<dbReference type="GO" id="GO:0006694">
    <property type="term" value="P:steroid biosynthetic process"/>
    <property type="evidence" value="ECO:0007669"/>
    <property type="project" value="InterPro"/>
</dbReference>
<feature type="transmembrane region" description="Helical" evidence="1">
    <location>
        <begin position="169"/>
        <end position="187"/>
    </location>
</feature>
<keyword evidence="1" id="KW-0472">Membrane</keyword>
<dbReference type="Gene3D" id="3.40.50.720">
    <property type="entry name" value="NAD(P)-binding Rossmann-like Domain"/>
    <property type="match status" value="1"/>
</dbReference>
<dbReference type="InterPro" id="IPR002225">
    <property type="entry name" value="3Beta_OHSteriod_DH/Estase"/>
</dbReference>
<reference evidence="3" key="1">
    <citation type="journal article" date="2023" name="Mol. Biol. Evol.">
        <title>Third-Generation Sequencing Reveals the Adaptive Role of the Epigenome in Three Deep-Sea Polychaetes.</title>
        <authorList>
            <person name="Perez M."/>
            <person name="Aroh O."/>
            <person name="Sun Y."/>
            <person name="Lan Y."/>
            <person name="Juniper S.K."/>
            <person name="Young C.R."/>
            <person name="Angers B."/>
            <person name="Qian P.Y."/>
        </authorList>
    </citation>
    <scope>NUCLEOTIDE SEQUENCE</scope>
    <source>
        <strain evidence="3">R07B-5</strain>
    </source>
</reference>
<feature type="transmembrane region" description="Helical" evidence="1">
    <location>
        <begin position="92"/>
        <end position="111"/>
    </location>
</feature>
<protein>
    <recommendedName>
        <fullName evidence="2">3-beta hydroxysteroid dehydrogenase/isomerase domain-containing protein</fullName>
    </recommendedName>
</protein>
<dbReference type="Pfam" id="PF01073">
    <property type="entry name" value="3Beta_HSD"/>
    <property type="match status" value="1"/>
</dbReference>
<dbReference type="SUPFAM" id="SSF51735">
    <property type="entry name" value="NAD(P)-binding Rossmann-fold domains"/>
    <property type="match status" value="1"/>
</dbReference>
<dbReference type="EMBL" id="JAODUO010000085">
    <property type="protein sequence ID" value="KAK2190262.1"/>
    <property type="molecule type" value="Genomic_DNA"/>
</dbReference>
<feature type="domain" description="3-beta hydroxysteroid dehydrogenase/isomerase" evidence="2">
    <location>
        <begin position="2"/>
        <end position="51"/>
    </location>
</feature>
<dbReference type="InterPro" id="IPR036291">
    <property type="entry name" value="NAD(P)-bd_dom_sf"/>
</dbReference>
<evidence type="ECO:0000313" key="4">
    <source>
        <dbReference type="Proteomes" id="UP001209878"/>
    </source>
</evidence>
<organism evidence="3 4">
    <name type="scientific">Ridgeia piscesae</name>
    <name type="common">Tubeworm</name>
    <dbReference type="NCBI Taxonomy" id="27915"/>
    <lineage>
        <taxon>Eukaryota</taxon>
        <taxon>Metazoa</taxon>
        <taxon>Spiralia</taxon>
        <taxon>Lophotrochozoa</taxon>
        <taxon>Annelida</taxon>
        <taxon>Polychaeta</taxon>
        <taxon>Sedentaria</taxon>
        <taxon>Canalipalpata</taxon>
        <taxon>Sabellida</taxon>
        <taxon>Siboglinidae</taxon>
        <taxon>Ridgeia</taxon>
    </lineage>
</organism>
<evidence type="ECO:0000259" key="2">
    <source>
        <dbReference type="Pfam" id="PF01073"/>
    </source>
</evidence>
<evidence type="ECO:0000256" key="1">
    <source>
        <dbReference type="SAM" id="Phobius"/>
    </source>
</evidence>